<sequence>MAMKSPPGDESPPGRVPEAISRIPRDGDRGALWKVFRIVALGTGGFATEAICRRKGRNPSKEIFSELDEINAQGPIFARSFQKTERKRKWGHEVVHTRAARPSRGAWCGPLVTPSDLPFRRLKASVAKPPVPRAMIRKTLLRGRRRQSHLRDSGDRPALPERGIITRGALHHHARLRIDA</sequence>
<gene>
    <name evidence="2" type="ORF">QYE76_053189</name>
</gene>
<evidence type="ECO:0000313" key="3">
    <source>
        <dbReference type="Proteomes" id="UP001231189"/>
    </source>
</evidence>
<feature type="region of interest" description="Disordered" evidence="1">
    <location>
        <begin position="142"/>
        <end position="163"/>
    </location>
</feature>
<dbReference type="EMBL" id="JAUUTY010000003">
    <property type="protein sequence ID" value="KAK1665030.1"/>
    <property type="molecule type" value="Genomic_DNA"/>
</dbReference>
<dbReference type="Proteomes" id="UP001231189">
    <property type="component" value="Unassembled WGS sequence"/>
</dbReference>
<feature type="compositionally biased region" description="Basic and acidic residues" evidence="1">
    <location>
        <begin position="149"/>
        <end position="159"/>
    </location>
</feature>
<keyword evidence="3" id="KW-1185">Reference proteome</keyword>
<proteinExistence type="predicted"/>
<name>A0AAD8SW63_LOLMU</name>
<evidence type="ECO:0000313" key="2">
    <source>
        <dbReference type="EMBL" id="KAK1665030.1"/>
    </source>
</evidence>
<protein>
    <submittedName>
        <fullName evidence="2">Uncharacterized protein</fullName>
    </submittedName>
</protein>
<dbReference type="AlphaFoldDB" id="A0AAD8SW63"/>
<reference evidence="2" key="1">
    <citation type="submission" date="2023-07" db="EMBL/GenBank/DDBJ databases">
        <title>A chromosome-level genome assembly of Lolium multiflorum.</title>
        <authorList>
            <person name="Chen Y."/>
            <person name="Copetti D."/>
            <person name="Kolliker R."/>
            <person name="Studer B."/>
        </authorList>
    </citation>
    <scope>NUCLEOTIDE SEQUENCE</scope>
    <source>
        <strain evidence="2">02402/16</strain>
        <tissue evidence="2">Leaf</tissue>
    </source>
</reference>
<comment type="caution">
    <text evidence="2">The sequence shown here is derived from an EMBL/GenBank/DDBJ whole genome shotgun (WGS) entry which is preliminary data.</text>
</comment>
<feature type="region of interest" description="Disordered" evidence="1">
    <location>
        <begin position="1"/>
        <end position="23"/>
    </location>
</feature>
<accession>A0AAD8SW63</accession>
<organism evidence="2 3">
    <name type="scientific">Lolium multiflorum</name>
    <name type="common">Italian ryegrass</name>
    <name type="synonym">Lolium perenne subsp. multiflorum</name>
    <dbReference type="NCBI Taxonomy" id="4521"/>
    <lineage>
        <taxon>Eukaryota</taxon>
        <taxon>Viridiplantae</taxon>
        <taxon>Streptophyta</taxon>
        <taxon>Embryophyta</taxon>
        <taxon>Tracheophyta</taxon>
        <taxon>Spermatophyta</taxon>
        <taxon>Magnoliopsida</taxon>
        <taxon>Liliopsida</taxon>
        <taxon>Poales</taxon>
        <taxon>Poaceae</taxon>
        <taxon>BOP clade</taxon>
        <taxon>Pooideae</taxon>
        <taxon>Poodae</taxon>
        <taxon>Poeae</taxon>
        <taxon>Poeae Chloroplast Group 2 (Poeae type)</taxon>
        <taxon>Loliodinae</taxon>
        <taxon>Loliinae</taxon>
        <taxon>Lolium</taxon>
    </lineage>
</organism>
<evidence type="ECO:0000256" key="1">
    <source>
        <dbReference type="SAM" id="MobiDB-lite"/>
    </source>
</evidence>